<evidence type="ECO:0000313" key="3">
    <source>
        <dbReference type="Proteomes" id="UP000799421"/>
    </source>
</evidence>
<keyword evidence="1" id="KW-1133">Transmembrane helix</keyword>
<keyword evidence="1" id="KW-0812">Transmembrane</keyword>
<protein>
    <submittedName>
        <fullName evidence="2">Uncharacterized protein</fullName>
    </submittedName>
</protein>
<evidence type="ECO:0000313" key="2">
    <source>
        <dbReference type="EMBL" id="KAF2861187.1"/>
    </source>
</evidence>
<keyword evidence="3" id="KW-1185">Reference proteome</keyword>
<proteinExistence type="predicted"/>
<dbReference type="Proteomes" id="UP000799421">
    <property type="component" value="Unassembled WGS sequence"/>
</dbReference>
<sequence>MVSRNVYSTRFRYSFFWLLVNVVVSVLVSSWSHFTAGLQTNTLYHTGQSMPDHTFHACLSIVTEGAQMMWLLPCLLQSNRLRTTVSPLPGCQQLSTSPGATCSETSLSASDETDAVMGNVPVS</sequence>
<keyword evidence="1" id="KW-0472">Membrane</keyword>
<dbReference type="AlphaFoldDB" id="A0A6A7C1S3"/>
<gene>
    <name evidence="2" type="ORF">K470DRAFT_43682</name>
</gene>
<name>A0A6A7C1S3_9PEZI</name>
<feature type="transmembrane region" description="Helical" evidence="1">
    <location>
        <begin position="12"/>
        <end position="34"/>
    </location>
</feature>
<accession>A0A6A7C1S3</accession>
<organism evidence="2 3">
    <name type="scientific">Piedraia hortae CBS 480.64</name>
    <dbReference type="NCBI Taxonomy" id="1314780"/>
    <lineage>
        <taxon>Eukaryota</taxon>
        <taxon>Fungi</taxon>
        <taxon>Dikarya</taxon>
        <taxon>Ascomycota</taxon>
        <taxon>Pezizomycotina</taxon>
        <taxon>Dothideomycetes</taxon>
        <taxon>Dothideomycetidae</taxon>
        <taxon>Capnodiales</taxon>
        <taxon>Piedraiaceae</taxon>
        <taxon>Piedraia</taxon>
    </lineage>
</organism>
<dbReference type="EMBL" id="MU005974">
    <property type="protein sequence ID" value="KAF2861187.1"/>
    <property type="molecule type" value="Genomic_DNA"/>
</dbReference>
<evidence type="ECO:0000256" key="1">
    <source>
        <dbReference type="SAM" id="Phobius"/>
    </source>
</evidence>
<reference evidence="2" key="1">
    <citation type="journal article" date="2020" name="Stud. Mycol.">
        <title>101 Dothideomycetes genomes: a test case for predicting lifestyles and emergence of pathogens.</title>
        <authorList>
            <person name="Haridas S."/>
            <person name="Albert R."/>
            <person name="Binder M."/>
            <person name="Bloem J."/>
            <person name="Labutti K."/>
            <person name="Salamov A."/>
            <person name="Andreopoulos B."/>
            <person name="Baker S."/>
            <person name="Barry K."/>
            <person name="Bills G."/>
            <person name="Bluhm B."/>
            <person name="Cannon C."/>
            <person name="Castanera R."/>
            <person name="Culley D."/>
            <person name="Daum C."/>
            <person name="Ezra D."/>
            <person name="Gonzalez J."/>
            <person name="Henrissat B."/>
            <person name="Kuo A."/>
            <person name="Liang C."/>
            <person name="Lipzen A."/>
            <person name="Lutzoni F."/>
            <person name="Magnuson J."/>
            <person name="Mondo S."/>
            <person name="Nolan M."/>
            <person name="Ohm R."/>
            <person name="Pangilinan J."/>
            <person name="Park H.-J."/>
            <person name="Ramirez L."/>
            <person name="Alfaro M."/>
            <person name="Sun H."/>
            <person name="Tritt A."/>
            <person name="Yoshinaga Y."/>
            <person name="Zwiers L.-H."/>
            <person name="Turgeon B."/>
            <person name="Goodwin S."/>
            <person name="Spatafora J."/>
            <person name="Crous P."/>
            <person name="Grigoriev I."/>
        </authorList>
    </citation>
    <scope>NUCLEOTIDE SEQUENCE</scope>
    <source>
        <strain evidence="2">CBS 480.64</strain>
    </source>
</reference>